<evidence type="ECO:0000256" key="2">
    <source>
        <dbReference type="ARBA" id="ARBA00022630"/>
    </source>
</evidence>
<reference evidence="6" key="2">
    <citation type="submission" date="2020-09" db="EMBL/GenBank/DDBJ databases">
        <authorList>
            <person name="Sun Q."/>
            <person name="Kim S."/>
        </authorList>
    </citation>
    <scope>NUCLEOTIDE SEQUENCE</scope>
    <source>
        <strain evidence="6">KCTC 42097</strain>
    </source>
</reference>
<dbReference type="NCBIfam" id="TIGR03566">
    <property type="entry name" value="FMN_reduc_MsuE"/>
    <property type="match status" value="1"/>
</dbReference>
<accession>A0A8J3DSM9</accession>
<keyword evidence="7" id="KW-1185">Reference proteome</keyword>
<dbReference type="Pfam" id="PF03358">
    <property type="entry name" value="FMN_red"/>
    <property type="match status" value="1"/>
</dbReference>
<protein>
    <submittedName>
        <fullName evidence="6">FMN reductase</fullName>
    </submittedName>
</protein>
<dbReference type="RefSeq" id="WP_189489926.1">
    <property type="nucleotide sequence ID" value="NZ_BMZO01000006.1"/>
</dbReference>
<dbReference type="InterPro" id="IPR019912">
    <property type="entry name" value="FMN_Rdtase_MsuE-like"/>
</dbReference>
<evidence type="ECO:0000259" key="5">
    <source>
        <dbReference type="Pfam" id="PF03358"/>
    </source>
</evidence>
<dbReference type="InterPro" id="IPR005025">
    <property type="entry name" value="FMN_Rdtase-like_dom"/>
</dbReference>
<evidence type="ECO:0000313" key="6">
    <source>
        <dbReference type="EMBL" id="GHC72751.1"/>
    </source>
</evidence>
<gene>
    <name evidence="6" type="ORF">GCM10010136_20680</name>
</gene>
<dbReference type="InterPro" id="IPR051814">
    <property type="entry name" value="NAD(P)H-dep_FMN_reductase"/>
</dbReference>
<evidence type="ECO:0000256" key="3">
    <source>
        <dbReference type="ARBA" id="ARBA00022643"/>
    </source>
</evidence>
<keyword evidence="4" id="KW-0560">Oxidoreductase</keyword>
<proteinExistence type="inferred from homology"/>
<evidence type="ECO:0000256" key="1">
    <source>
        <dbReference type="ARBA" id="ARBA00005990"/>
    </source>
</evidence>
<keyword evidence="2" id="KW-0285">Flavoprotein</keyword>
<sequence length="187" mass="20118">MSSLKLVGLAGSFNRPSKSKALVDTIAARAAERYGFSQTVYDLGDLGPSLGQANWPSQLDGQAQGVIDAILDADLLIVGTPTFKGSYPGMFKHLIDLIDPLALRGKPVILAATGGGERHALVVEHQLRPLLAFFQTFTLPTAIYAADREFTDYKVSAEHIDLRIEQAVQELAAIFSQRAIPQAIAAE</sequence>
<evidence type="ECO:0000256" key="4">
    <source>
        <dbReference type="ARBA" id="ARBA00023002"/>
    </source>
</evidence>
<reference evidence="6" key="1">
    <citation type="journal article" date="2014" name="Int. J. Syst. Evol. Microbiol.">
        <title>Complete genome sequence of Corynebacterium casei LMG S-19264T (=DSM 44701T), isolated from a smear-ripened cheese.</title>
        <authorList>
            <consortium name="US DOE Joint Genome Institute (JGI-PGF)"/>
            <person name="Walter F."/>
            <person name="Albersmeier A."/>
            <person name="Kalinowski J."/>
            <person name="Ruckert C."/>
        </authorList>
    </citation>
    <scope>NUCLEOTIDE SEQUENCE</scope>
    <source>
        <strain evidence="6">KCTC 42097</strain>
    </source>
</reference>
<keyword evidence="3" id="KW-0288">FMN</keyword>
<name>A0A8J3DSM9_9HYPH</name>
<comment type="similarity">
    <text evidence="1">Belongs to the SsuE family.</text>
</comment>
<dbReference type="EMBL" id="BMZO01000006">
    <property type="protein sequence ID" value="GHC72751.1"/>
    <property type="molecule type" value="Genomic_DNA"/>
</dbReference>
<evidence type="ECO:0000313" key="7">
    <source>
        <dbReference type="Proteomes" id="UP000641137"/>
    </source>
</evidence>
<comment type="caution">
    <text evidence="6">The sequence shown here is derived from an EMBL/GenBank/DDBJ whole genome shotgun (WGS) entry which is preliminary data.</text>
</comment>
<dbReference type="SUPFAM" id="SSF52218">
    <property type="entry name" value="Flavoproteins"/>
    <property type="match status" value="1"/>
</dbReference>
<dbReference type="Proteomes" id="UP000641137">
    <property type="component" value="Unassembled WGS sequence"/>
</dbReference>
<feature type="domain" description="NADPH-dependent FMN reductase-like" evidence="5">
    <location>
        <begin position="5"/>
        <end position="148"/>
    </location>
</feature>
<dbReference type="Gene3D" id="3.40.50.360">
    <property type="match status" value="1"/>
</dbReference>
<dbReference type="InterPro" id="IPR029039">
    <property type="entry name" value="Flavoprotein-like_sf"/>
</dbReference>
<dbReference type="GO" id="GO:0016491">
    <property type="term" value="F:oxidoreductase activity"/>
    <property type="evidence" value="ECO:0007669"/>
    <property type="project" value="UniProtKB-KW"/>
</dbReference>
<organism evidence="6 7">
    <name type="scientific">Limoniibacter endophyticus</name>
    <dbReference type="NCBI Taxonomy" id="1565040"/>
    <lineage>
        <taxon>Bacteria</taxon>
        <taxon>Pseudomonadati</taxon>
        <taxon>Pseudomonadota</taxon>
        <taxon>Alphaproteobacteria</taxon>
        <taxon>Hyphomicrobiales</taxon>
        <taxon>Bartonellaceae</taxon>
        <taxon>Limoniibacter</taxon>
    </lineage>
</organism>
<dbReference type="PANTHER" id="PTHR43408:SF2">
    <property type="entry name" value="FMN REDUCTASE (NADPH)"/>
    <property type="match status" value="1"/>
</dbReference>
<dbReference type="PANTHER" id="PTHR43408">
    <property type="entry name" value="FMN REDUCTASE (NADPH)"/>
    <property type="match status" value="1"/>
</dbReference>
<dbReference type="AlphaFoldDB" id="A0A8J3DSM9"/>